<keyword evidence="7" id="KW-0924">Ammonia transport</keyword>
<dbReference type="GO" id="GO:0005886">
    <property type="term" value="C:plasma membrane"/>
    <property type="evidence" value="ECO:0007669"/>
    <property type="project" value="TreeGrafter"/>
</dbReference>
<accession>A0A8J8NZ45</accession>
<comment type="similarity">
    <text evidence="2">Belongs to the ammonia transporter channel (TC 1.A.11.2) family.</text>
</comment>
<keyword evidence="3" id="KW-0813">Transport</keyword>
<keyword evidence="4 8" id="KW-0812">Transmembrane</keyword>
<dbReference type="Proteomes" id="UP000785679">
    <property type="component" value="Unassembled WGS sequence"/>
</dbReference>
<evidence type="ECO:0000256" key="5">
    <source>
        <dbReference type="ARBA" id="ARBA00022989"/>
    </source>
</evidence>
<dbReference type="GO" id="GO:0097272">
    <property type="term" value="P:ammonium homeostasis"/>
    <property type="evidence" value="ECO:0007669"/>
    <property type="project" value="TreeGrafter"/>
</dbReference>
<gene>
    <name evidence="10" type="ORF">FGO68_gene17622</name>
</gene>
<evidence type="ECO:0000256" key="8">
    <source>
        <dbReference type="SAM" id="Phobius"/>
    </source>
</evidence>
<dbReference type="Gene3D" id="1.10.3430.10">
    <property type="entry name" value="Ammonium transporter AmtB like domains"/>
    <property type="match status" value="1"/>
</dbReference>
<feature type="transmembrane region" description="Helical" evidence="8">
    <location>
        <begin position="12"/>
        <end position="30"/>
    </location>
</feature>
<dbReference type="OrthoDB" id="534912at2759"/>
<proteinExistence type="inferred from homology"/>
<feature type="transmembrane region" description="Helical" evidence="8">
    <location>
        <begin position="380"/>
        <end position="398"/>
    </location>
</feature>
<reference evidence="10" key="1">
    <citation type="submission" date="2019-06" db="EMBL/GenBank/DDBJ databases">
        <authorList>
            <person name="Zheng W."/>
        </authorList>
    </citation>
    <scope>NUCLEOTIDE SEQUENCE</scope>
    <source>
        <strain evidence="10">QDHG01</strain>
    </source>
</reference>
<keyword evidence="6 8" id="KW-0472">Membrane</keyword>
<feature type="transmembrane region" description="Helical" evidence="8">
    <location>
        <begin position="42"/>
        <end position="66"/>
    </location>
</feature>
<evidence type="ECO:0000256" key="1">
    <source>
        <dbReference type="ARBA" id="ARBA00004141"/>
    </source>
</evidence>
<comment type="subcellular location">
    <subcellularLocation>
        <location evidence="1">Membrane</location>
        <topology evidence="1">Multi-pass membrane protein</topology>
    </subcellularLocation>
</comment>
<sequence>MPSIDQSITSAWTISSTCFLFIMVLGLTLVEQAQVRKKNREFVAIKNMLIFVISMITFFVVGYALAFGNSTVGIVGAQSEWVGVFTPNGLYHERQLPYYFATSLIVSILSTGSMGERARLKPLLGYVFMLQLIIYPICLCWAWNIQGDGGFLRKMGYFDRGGSVVIFQTGSLAGLLGAIILGPRYGLFMTKKEEEKIQGGGTVAERKPLGTLLAEALDEALEVDDMFLNKVRRYIKRDGQDVNFYTSINVPRMVIGTLLTILGFAFLNACGYGSHSLNSFDGRYAAEIAFLNTFLAGSCSGFLCFMFKRHIVIGDHWKTPRYDIRSLCNGFLSGVVAVAAGSGAMKPWGALITGTTQALVYMVTCLIMQRVKFDDAMENFQTFGTASFVAMFASVFFLPDKGILWGNNKAGSLLGIQLLGWASISVWTTVLTWIYFFSFKRCRLLKLKKEQEVIGLDTLIWAKSKNIDLKGLKAKIREAYPDHRKKGC</sequence>
<feature type="domain" description="Ammonium transporter AmtB-like" evidence="9">
    <location>
        <begin position="243"/>
        <end position="460"/>
    </location>
</feature>
<dbReference type="PANTHER" id="PTHR11730">
    <property type="entry name" value="AMMONIUM TRANSPORTER"/>
    <property type="match status" value="1"/>
</dbReference>
<feature type="transmembrane region" description="Helical" evidence="8">
    <location>
        <begin position="418"/>
        <end position="439"/>
    </location>
</feature>
<evidence type="ECO:0000256" key="4">
    <source>
        <dbReference type="ARBA" id="ARBA00022692"/>
    </source>
</evidence>
<evidence type="ECO:0000256" key="7">
    <source>
        <dbReference type="ARBA" id="ARBA00023177"/>
    </source>
</evidence>
<dbReference type="Pfam" id="PF00909">
    <property type="entry name" value="Ammonium_transp"/>
    <property type="match status" value="2"/>
</dbReference>
<feature type="transmembrane region" description="Helical" evidence="8">
    <location>
        <begin position="350"/>
        <end position="368"/>
    </location>
</feature>
<evidence type="ECO:0000256" key="2">
    <source>
        <dbReference type="ARBA" id="ARBA00005887"/>
    </source>
</evidence>
<feature type="transmembrane region" description="Helical" evidence="8">
    <location>
        <begin position="242"/>
        <end position="268"/>
    </location>
</feature>
<dbReference type="InterPro" id="IPR029020">
    <property type="entry name" value="Ammonium/urea_transptr"/>
</dbReference>
<organism evidence="10 11">
    <name type="scientific">Halteria grandinella</name>
    <dbReference type="NCBI Taxonomy" id="5974"/>
    <lineage>
        <taxon>Eukaryota</taxon>
        <taxon>Sar</taxon>
        <taxon>Alveolata</taxon>
        <taxon>Ciliophora</taxon>
        <taxon>Intramacronucleata</taxon>
        <taxon>Spirotrichea</taxon>
        <taxon>Stichotrichia</taxon>
        <taxon>Sporadotrichida</taxon>
        <taxon>Halteriidae</taxon>
        <taxon>Halteria</taxon>
    </lineage>
</organism>
<comment type="caution">
    <text evidence="10">The sequence shown here is derived from an EMBL/GenBank/DDBJ whole genome shotgun (WGS) entry which is preliminary data.</text>
</comment>
<dbReference type="PANTHER" id="PTHR11730:SF6">
    <property type="entry name" value="AMMONIUM TRANSPORTER"/>
    <property type="match status" value="1"/>
</dbReference>
<protein>
    <recommendedName>
        <fullName evidence="9">Ammonium transporter AmtB-like domain-containing protein</fullName>
    </recommendedName>
</protein>
<keyword evidence="5 8" id="KW-1133">Transmembrane helix</keyword>
<feature type="transmembrane region" description="Helical" evidence="8">
    <location>
        <begin position="327"/>
        <end position="344"/>
    </location>
</feature>
<feature type="transmembrane region" description="Helical" evidence="8">
    <location>
        <begin position="288"/>
        <end position="307"/>
    </location>
</feature>
<evidence type="ECO:0000259" key="9">
    <source>
        <dbReference type="Pfam" id="PF00909"/>
    </source>
</evidence>
<dbReference type="EMBL" id="RRYP01003169">
    <property type="protein sequence ID" value="TNV84072.1"/>
    <property type="molecule type" value="Genomic_DNA"/>
</dbReference>
<dbReference type="AlphaFoldDB" id="A0A8J8NZ45"/>
<dbReference type="SUPFAM" id="SSF111352">
    <property type="entry name" value="Ammonium transporter"/>
    <property type="match status" value="2"/>
</dbReference>
<feature type="domain" description="Ammonium transporter AmtB-like" evidence="9">
    <location>
        <begin position="11"/>
        <end position="197"/>
    </location>
</feature>
<evidence type="ECO:0000313" key="10">
    <source>
        <dbReference type="EMBL" id="TNV84072.1"/>
    </source>
</evidence>
<evidence type="ECO:0000256" key="6">
    <source>
        <dbReference type="ARBA" id="ARBA00023136"/>
    </source>
</evidence>
<feature type="transmembrane region" description="Helical" evidence="8">
    <location>
        <begin position="96"/>
        <end position="114"/>
    </location>
</feature>
<keyword evidence="11" id="KW-1185">Reference proteome</keyword>
<name>A0A8J8NZ45_HALGN</name>
<dbReference type="InterPro" id="IPR024041">
    <property type="entry name" value="NH4_transpt_AmtB-like_dom"/>
</dbReference>
<feature type="transmembrane region" description="Helical" evidence="8">
    <location>
        <begin position="164"/>
        <end position="182"/>
    </location>
</feature>
<feature type="transmembrane region" description="Helical" evidence="8">
    <location>
        <begin position="123"/>
        <end position="144"/>
    </location>
</feature>
<evidence type="ECO:0000313" key="11">
    <source>
        <dbReference type="Proteomes" id="UP000785679"/>
    </source>
</evidence>
<dbReference type="GO" id="GO:0008519">
    <property type="term" value="F:ammonium channel activity"/>
    <property type="evidence" value="ECO:0007669"/>
    <property type="project" value="InterPro"/>
</dbReference>
<evidence type="ECO:0000256" key="3">
    <source>
        <dbReference type="ARBA" id="ARBA00022448"/>
    </source>
</evidence>